<gene>
    <name evidence="4" type="primary">iunH</name>
    <name evidence="4" type="ORF">HMPREF0494_1548</name>
</gene>
<dbReference type="EMBL" id="ACLL01000044">
    <property type="protein sequence ID" value="EEW53265.1"/>
    <property type="molecule type" value="Genomic_DNA"/>
</dbReference>
<evidence type="ECO:0000313" key="5">
    <source>
        <dbReference type="Proteomes" id="UP000003675"/>
    </source>
</evidence>
<dbReference type="STRING" id="525309.HMPREF0494_1548"/>
<comment type="caution">
    <text evidence="4">The sequence shown here is derived from an EMBL/GenBank/DDBJ whole genome shotgun (WGS) entry which is preliminary data.</text>
</comment>
<dbReference type="InterPro" id="IPR036452">
    <property type="entry name" value="Ribo_hydro-like"/>
</dbReference>
<name>C8P8A4_9LACO</name>
<evidence type="ECO:0000259" key="3">
    <source>
        <dbReference type="Pfam" id="PF01156"/>
    </source>
</evidence>
<keyword evidence="2 4" id="KW-0326">Glycosidase</keyword>
<evidence type="ECO:0000256" key="2">
    <source>
        <dbReference type="ARBA" id="ARBA00023295"/>
    </source>
</evidence>
<sequence length="336" mass="37620">MVKIICSQLSFLCYYHNSIKEELNLKNIYFNHDGNVDDLVSLLLLLQAPDIKLLGVGVIDADCYVDPAVMAARKIIDRFNLRGDKLEVAKSDSRAHHQFPSNWRLSSFSFNDLPILNEPGKVETKQAAKPAHLDMLDKIKAADSPVTLVMTGPLTDLARALEIDPSLQDNIDKLYWMGGSLDGHGNVNEPGFDGTAEWNAFWDPEAVKTVFDSDLDIQMVGLESTEELPLTPELRRHFAVNRRYPAFDLVGQGYSLVLADEADSTYYLWDVLTTLSSLYPEIVESTVEKAAVEVNGRGAGRTYQSADGRELTLVTKADQEKFYQHFDELLKSAQMK</sequence>
<dbReference type="CDD" id="cd02647">
    <property type="entry name" value="nuc_hydro_TvIAG"/>
    <property type="match status" value="1"/>
</dbReference>
<dbReference type="eggNOG" id="COG1957">
    <property type="taxonomic scope" value="Bacteria"/>
</dbReference>
<accession>C8P8A4</accession>
<dbReference type="EC" id="3.2.2.1" evidence="4"/>
<evidence type="ECO:0000256" key="1">
    <source>
        <dbReference type="ARBA" id="ARBA00022801"/>
    </source>
</evidence>
<organism evidence="4 5">
    <name type="scientific">Limosilactobacillus antri DSM 16041</name>
    <dbReference type="NCBI Taxonomy" id="525309"/>
    <lineage>
        <taxon>Bacteria</taxon>
        <taxon>Bacillati</taxon>
        <taxon>Bacillota</taxon>
        <taxon>Bacilli</taxon>
        <taxon>Lactobacillales</taxon>
        <taxon>Lactobacillaceae</taxon>
        <taxon>Limosilactobacillus</taxon>
    </lineage>
</organism>
<dbReference type="Proteomes" id="UP000003675">
    <property type="component" value="Unassembled WGS sequence"/>
</dbReference>
<dbReference type="SUPFAM" id="SSF53590">
    <property type="entry name" value="Nucleoside hydrolase"/>
    <property type="match status" value="1"/>
</dbReference>
<dbReference type="PANTHER" id="PTHR12304">
    <property type="entry name" value="INOSINE-URIDINE PREFERRING NUCLEOSIDE HYDROLASE"/>
    <property type="match status" value="1"/>
</dbReference>
<evidence type="ECO:0000313" key="4">
    <source>
        <dbReference type="EMBL" id="EEW53265.1"/>
    </source>
</evidence>
<reference evidence="4 5" key="1">
    <citation type="submission" date="2009-09" db="EMBL/GenBank/DDBJ databases">
        <authorList>
            <person name="Qin X."/>
            <person name="Bachman B."/>
            <person name="Battles P."/>
            <person name="Bell A."/>
            <person name="Bess C."/>
            <person name="Bickham C."/>
            <person name="Chaboub L."/>
            <person name="Chen D."/>
            <person name="Coyle M."/>
            <person name="Deiros D.R."/>
            <person name="Dinh H."/>
            <person name="Forbes L."/>
            <person name="Fowler G."/>
            <person name="Francisco L."/>
            <person name="Fu Q."/>
            <person name="Gubbala S."/>
            <person name="Hale W."/>
            <person name="Han Y."/>
            <person name="Hemphill L."/>
            <person name="Highlander S.K."/>
            <person name="Hirani K."/>
            <person name="Hogues M."/>
            <person name="Jackson L."/>
            <person name="Jakkamsetti A."/>
            <person name="Javaid M."/>
            <person name="Jiang H."/>
            <person name="Korchina V."/>
            <person name="Kovar C."/>
            <person name="Lara F."/>
            <person name="Lee S."/>
            <person name="Mata R."/>
            <person name="Mathew T."/>
            <person name="Moen C."/>
            <person name="Morales K."/>
            <person name="Munidasa M."/>
            <person name="Nazareth L."/>
            <person name="Ngo R."/>
            <person name="Nguyen L."/>
            <person name="Okwuonu G."/>
            <person name="Ongeri F."/>
            <person name="Patil S."/>
            <person name="Petrosino J."/>
            <person name="Pham C."/>
            <person name="Pham P."/>
            <person name="Pu L.-L."/>
            <person name="Puazo M."/>
            <person name="Raj R."/>
            <person name="Reid J."/>
            <person name="Rouhana J."/>
            <person name="Saada N."/>
            <person name="Shang Y."/>
            <person name="Simmons D."/>
            <person name="Thornton R."/>
            <person name="Warren J."/>
            <person name="Weissenberger G."/>
            <person name="Zhang J."/>
            <person name="Zhang L."/>
            <person name="Zhou C."/>
            <person name="Zhu D."/>
            <person name="Muzny D."/>
            <person name="Worley K."/>
            <person name="Gibbs R."/>
        </authorList>
    </citation>
    <scope>NUCLEOTIDE SEQUENCE [LARGE SCALE GENOMIC DNA]</scope>
    <source>
        <strain evidence="4 5">DSM 16041</strain>
    </source>
</reference>
<dbReference type="InterPro" id="IPR023186">
    <property type="entry name" value="IUNH"/>
</dbReference>
<dbReference type="GO" id="GO:0005829">
    <property type="term" value="C:cytosol"/>
    <property type="evidence" value="ECO:0007669"/>
    <property type="project" value="TreeGrafter"/>
</dbReference>
<feature type="domain" description="Inosine/uridine-preferring nucleoside hydrolase" evidence="3">
    <location>
        <begin position="28"/>
        <end position="324"/>
    </location>
</feature>
<dbReference type="GO" id="GO:0008477">
    <property type="term" value="F:purine nucleosidase activity"/>
    <property type="evidence" value="ECO:0007669"/>
    <property type="project" value="UniProtKB-EC"/>
</dbReference>
<proteinExistence type="predicted"/>
<dbReference type="GO" id="GO:0006152">
    <property type="term" value="P:purine nucleoside catabolic process"/>
    <property type="evidence" value="ECO:0007669"/>
    <property type="project" value="TreeGrafter"/>
</dbReference>
<dbReference type="Pfam" id="PF01156">
    <property type="entry name" value="IU_nuc_hydro"/>
    <property type="match status" value="1"/>
</dbReference>
<dbReference type="Gene3D" id="3.90.245.10">
    <property type="entry name" value="Ribonucleoside hydrolase-like"/>
    <property type="match status" value="1"/>
</dbReference>
<dbReference type="HOGENOM" id="CLU_057937_0_0_9"/>
<protein>
    <submittedName>
        <fullName evidence="4">Inosine-uridine preferring nucleoside hydrolase</fullName>
        <ecNumber evidence="4">3.2.2.1</ecNumber>
    </submittedName>
</protein>
<dbReference type="PANTHER" id="PTHR12304:SF46">
    <property type="entry name" value="INOSINE-ADENOSINE-GUANOSINE-NUCLEOSIDE HYDROLASE"/>
    <property type="match status" value="1"/>
</dbReference>
<dbReference type="InterPro" id="IPR001910">
    <property type="entry name" value="Inosine/uridine_hydrolase_dom"/>
</dbReference>
<keyword evidence="1 4" id="KW-0378">Hydrolase</keyword>
<dbReference type="AlphaFoldDB" id="C8P8A4"/>